<evidence type="ECO:0000313" key="5">
    <source>
        <dbReference type="Proteomes" id="UP000308891"/>
    </source>
</evidence>
<keyword evidence="2" id="KW-0560">Oxidoreductase</keyword>
<dbReference type="GO" id="GO:0005829">
    <property type="term" value="C:cytosol"/>
    <property type="evidence" value="ECO:0007669"/>
    <property type="project" value="TreeGrafter"/>
</dbReference>
<dbReference type="InterPro" id="IPR051545">
    <property type="entry name" value="NAD(P)H_dehydrogenase_qn"/>
</dbReference>
<evidence type="ECO:0000256" key="1">
    <source>
        <dbReference type="ARBA" id="ARBA00006252"/>
    </source>
</evidence>
<dbReference type="GO" id="GO:0003955">
    <property type="term" value="F:NAD(P)H dehydrogenase (quinone) activity"/>
    <property type="evidence" value="ECO:0007669"/>
    <property type="project" value="TreeGrafter"/>
</dbReference>
<proteinExistence type="inferred from homology"/>
<evidence type="ECO:0000256" key="2">
    <source>
        <dbReference type="ARBA" id="ARBA00023002"/>
    </source>
</evidence>
<feature type="domain" description="Flavodoxin-like fold" evidence="3">
    <location>
        <begin position="1"/>
        <end position="207"/>
    </location>
</feature>
<dbReference type="PANTHER" id="PTHR10204:SF34">
    <property type="entry name" value="NAD(P)H DEHYDROGENASE [QUINONE] 1 ISOFORM 1"/>
    <property type="match status" value="1"/>
</dbReference>
<dbReference type="EMBL" id="STGJ01000011">
    <property type="protein sequence ID" value="TIC81374.1"/>
    <property type="molecule type" value="Genomic_DNA"/>
</dbReference>
<dbReference type="SUPFAM" id="SSF52218">
    <property type="entry name" value="Flavoproteins"/>
    <property type="match status" value="1"/>
</dbReference>
<evidence type="ECO:0000313" key="4">
    <source>
        <dbReference type="EMBL" id="TIC81374.1"/>
    </source>
</evidence>
<dbReference type="AlphaFoldDB" id="A0A4T0URF6"/>
<dbReference type="RefSeq" id="WP_136553853.1">
    <property type="nucleotide sequence ID" value="NZ_STGJ01000011.1"/>
</dbReference>
<dbReference type="OrthoDB" id="9798454at2"/>
<dbReference type="Proteomes" id="UP000308891">
    <property type="component" value="Unassembled WGS sequence"/>
</dbReference>
<name>A0A4T0URF6_9NEIS</name>
<dbReference type="Gene3D" id="3.40.50.360">
    <property type="match status" value="1"/>
</dbReference>
<gene>
    <name evidence="4" type="ORF">E5K04_10665</name>
</gene>
<comment type="caution">
    <text evidence="4">The sequence shown here is derived from an EMBL/GenBank/DDBJ whole genome shotgun (WGS) entry which is preliminary data.</text>
</comment>
<accession>A0A4T0URF6</accession>
<reference evidence="4 5" key="1">
    <citation type="submission" date="2019-04" db="EMBL/GenBank/DDBJ databases">
        <title>Crenobacter sp. nov.</title>
        <authorList>
            <person name="Shi S."/>
        </authorList>
    </citation>
    <scope>NUCLEOTIDE SEQUENCE [LARGE SCALE GENOMIC DNA]</scope>
    <source>
        <strain evidence="4 5">GY 70310</strain>
    </source>
</reference>
<evidence type="ECO:0000259" key="3">
    <source>
        <dbReference type="Pfam" id="PF02525"/>
    </source>
</evidence>
<comment type="similarity">
    <text evidence="1">Belongs to the NAD(P)H dehydrogenase (quinone) family.</text>
</comment>
<organism evidence="4 5">
    <name type="scientific">Crenobacter intestini</name>
    <dbReference type="NCBI Taxonomy" id="2563443"/>
    <lineage>
        <taxon>Bacteria</taxon>
        <taxon>Pseudomonadati</taxon>
        <taxon>Pseudomonadota</taxon>
        <taxon>Betaproteobacteria</taxon>
        <taxon>Neisseriales</taxon>
        <taxon>Neisseriaceae</taxon>
        <taxon>Crenobacter</taxon>
    </lineage>
</organism>
<dbReference type="InterPro" id="IPR003680">
    <property type="entry name" value="Flavodoxin_fold"/>
</dbReference>
<dbReference type="Pfam" id="PF02525">
    <property type="entry name" value="Flavodoxin_2"/>
    <property type="match status" value="1"/>
</dbReference>
<dbReference type="InterPro" id="IPR029039">
    <property type="entry name" value="Flavoprotein-like_sf"/>
</dbReference>
<protein>
    <submittedName>
        <fullName evidence="4">NAD(P)H-dependent oxidoreductase</fullName>
    </submittedName>
</protein>
<sequence length="222" mass="24499">MNALIVYWHPEPKSFNHALFETAQTALAAAGWSVETSDLNAMGFDPVSSRANFLGVKDPDFLKLQLEEMHASETGGFSPLLEQEMQKLERCELMIWQFPLWWFGLPAALKGWVDRVFAMGRVYGGGRIYETGTCRGKRALLSLTTGGPAEAYAADGFNGDIDAILRPIQRGMLEFIGFDVLAPHIVYAPARMGDAPRCEALANFARRLSAIANEPPVTVGRY</sequence>
<keyword evidence="5" id="KW-1185">Reference proteome</keyword>
<dbReference type="PANTHER" id="PTHR10204">
    <property type="entry name" value="NAD P H OXIDOREDUCTASE-RELATED"/>
    <property type="match status" value="1"/>
</dbReference>